<dbReference type="PANTHER" id="PTHR43404:SF2">
    <property type="entry name" value="LIPOPOLYSACCHARIDE CHOLINEPHOSPHOTRANSFERASE LICD"/>
    <property type="match status" value="1"/>
</dbReference>
<dbReference type="EMBL" id="JAMZMM010000023">
    <property type="protein sequence ID" value="MCP2727689.1"/>
    <property type="molecule type" value="Genomic_DNA"/>
</dbReference>
<name>A0AAE3GPD3_9CYAN</name>
<organism evidence="2 3">
    <name type="scientific">Limnofasciculus baicalensis BBK-W-15</name>
    <dbReference type="NCBI Taxonomy" id="2699891"/>
    <lineage>
        <taxon>Bacteria</taxon>
        <taxon>Bacillati</taxon>
        <taxon>Cyanobacteriota</taxon>
        <taxon>Cyanophyceae</taxon>
        <taxon>Coleofasciculales</taxon>
        <taxon>Coleofasciculaceae</taxon>
        <taxon>Limnofasciculus</taxon>
        <taxon>Limnofasciculus baicalensis</taxon>
    </lineage>
</organism>
<evidence type="ECO:0000259" key="1">
    <source>
        <dbReference type="Pfam" id="PF04991"/>
    </source>
</evidence>
<accession>A0AAE3GPD3</accession>
<keyword evidence="3" id="KW-1185">Reference proteome</keyword>
<reference evidence="2" key="1">
    <citation type="submission" date="2022-06" db="EMBL/GenBank/DDBJ databases">
        <title>New cyanobacteria of genus Symplocastrum in benthos of Lake Baikal.</title>
        <authorList>
            <person name="Sorokovikova E."/>
            <person name="Tikhonova I."/>
            <person name="Krasnopeev A."/>
            <person name="Evseev P."/>
            <person name="Gladkikh A."/>
            <person name="Belykh O."/>
        </authorList>
    </citation>
    <scope>NUCLEOTIDE SEQUENCE</scope>
    <source>
        <strain evidence="2">BBK-W-15</strain>
    </source>
</reference>
<dbReference type="InterPro" id="IPR007074">
    <property type="entry name" value="LicD/FKTN/FKRP_NTP_transf"/>
</dbReference>
<sequence>MNREIAKENLSLLKSILDKYGITFWLAWGTCLGAIREKNFIANDEDTDVEIYIQDCQRVIALLPELKTLGFQRIPWSSTTIRLRRKKEDIDIFLVKPVKKGNDIIGWITDGDLIEVDFFSELDQIKFLGEIYRIPKNPIAYLLYLYGPTWQQPIDDFWDYHNKMSRQWSKKNWNIPQENLRLIKEIFDRHGIRFFLAKTTCLDLVISRQASDDDIGIMIGTYITEKGKILAVMPDLYQLGFEPFKVSSLKRWNTVIIRNGEKILIEIMEKPGLIQQLKGYRWICRQTPYYSDFFSQLESVEFLGEKYPIPQKYPEYLAYLYGASFWQEAEFQVFNTSQKLALLTQKLQQEGQIEISLNQTWLKERYRPYSWTYHLLTPYHDRITVKKIDNSIQTGMIVLVEEIELLSIKRVVEVTAEGKVLLTSDFRGDGDILLAVNNIIGQVTTLHTRWGFSIPLSVTALQLLFLGKPLLKKIHRFAKKIFS</sequence>
<dbReference type="GO" id="GO:0009100">
    <property type="term" value="P:glycoprotein metabolic process"/>
    <property type="evidence" value="ECO:0007669"/>
    <property type="project" value="UniProtKB-ARBA"/>
</dbReference>
<dbReference type="AlphaFoldDB" id="A0AAE3GPD3"/>
<dbReference type="Proteomes" id="UP001204953">
    <property type="component" value="Unassembled WGS sequence"/>
</dbReference>
<comment type="caution">
    <text evidence="2">The sequence shown here is derived from an EMBL/GenBank/DDBJ whole genome shotgun (WGS) entry which is preliminary data.</text>
</comment>
<evidence type="ECO:0000313" key="2">
    <source>
        <dbReference type="EMBL" id="MCP2727689.1"/>
    </source>
</evidence>
<dbReference type="Pfam" id="PF04991">
    <property type="entry name" value="LicD"/>
    <property type="match status" value="1"/>
</dbReference>
<proteinExistence type="predicted"/>
<evidence type="ECO:0000313" key="3">
    <source>
        <dbReference type="Proteomes" id="UP001204953"/>
    </source>
</evidence>
<protein>
    <submittedName>
        <fullName evidence="2">LicD family protein</fullName>
    </submittedName>
</protein>
<dbReference type="RefSeq" id="WP_254010499.1">
    <property type="nucleotide sequence ID" value="NZ_JAMZMM010000023.1"/>
</dbReference>
<feature type="domain" description="LicD/FKTN/FKRP nucleotidyltransferase" evidence="1">
    <location>
        <begin position="19"/>
        <end position="65"/>
    </location>
</feature>
<gene>
    <name evidence="2" type="ORF">NJ959_04250</name>
</gene>
<dbReference type="PANTHER" id="PTHR43404">
    <property type="entry name" value="LIPOPOLYSACCHARIDE CHOLINEPHOSPHOTRANSFERASE LICD"/>
    <property type="match status" value="1"/>
</dbReference>
<dbReference type="InterPro" id="IPR052942">
    <property type="entry name" value="LPS_cholinephosphotransferase"/>
</dbReference>